<gene>
    <name evidence="2" type="ORF">EYC98_21315</name>
</gene>
<name>A0ABT3TM50_9GAMM</name>
<protein>
    <submittedName>
        <fullName evidence="2">Uncharacterized protein</fullName>
    </submittedName>
</protein>
<organism evidence="2 3">
    <name type="scientific">Candidatus Litorirhabdus singularis</name>
    <dbReference type="NCBI Taxonomy" id="2518993"/>
    <lineage>
        <taxon>Bacteria</taxon>
        <taxon>Pseudomonadati</taxon>
        <taxon>Pseudomonadota</taxon>
        <taxon>Gammaproteobacteria</taxon>
        <taxon>Cellvibrionales</taxon>
        <taxon>Halieaceae</taxon>
        <taxon>Candidatus Litorirhabdus</taxon>
    </lineage>
</organism>
<dbReference type="RefSeq" id="WP_279247443.1">
    <property type="nucleotide sequence ID" value="NZ_SHNN01000007.1"/>
</dbReference>
<reference evidence="2" key="1">
    <citation type="submission" date="2019-02" db="EMBL/GenBank/DDBJ databases">
        <authorList>
            <person name="Li S.-H."/>
        </authorList>
    </citation>
    <scope>NUCLEOTIDE SEQUENCE</scope>
    <source>
        <strain evidence="2">IMCC14734</strain>
    </source>
</reference>
<dbReference type="EMBL" id="SHNN01000007">
    <property type="protein sequence ID" value="MCX2983407.1"/>
    <property type="molecule type" value="Genomic_DNA"/>
</dbReference>
<feature type="transmembrane region" description="Helical" evidence="1">
    <location>
        <begin position="57"/>
        <end position="76"/>
    </location>
</feature>
<keyword evidence="1" id="KW-0472">Membrane</keyword>
<evidence type="ECO:0000313" key="2">
    <source>
        <dbReference type="EMBL" id="MCX2983407.1"/>
    </source>
</evidence>
<feature type="transmembrane region" description="Helical" evidence="1">
    <location>
        <begin position="88"/>
        <end position="106"/>
    </location>
</feature>
<keyword evidence="1" id="KW-1133">Transmembrane helix</keyword>
<sequence>MIKTLSLRIKQDITALSRLNTLPHVAVLFALVSGAQFTEAMYWISKGANMNQESLPNLGSILVFPLMLAILIRYNAKKDLVRARDQIGFSKLSLVCFILGSLLLSAGMALPALPYLASGGPLIIAGLLATLLNNRLKLQSQG</sequence>
<evidence type="ECO:0000256" key="1">
    <source>
        <dbReference type="SAM" id="Phobius"/>
    </source>
</evidence>
<proteinExistence type="predicted"/>
<keyword evidence="1" id="KW-0812">Transmembrane</keyword>
<keyword evidence="3" id="KW-1185">Reference proteome</keyword>
<feature type="transmembrane region" description="Helical" evidence="1">
    <location>
        <begin position="112"/>
        <end position="132"/>
    </location>
</feature>
<comment type="caution">
    <text evidence="2">The sequence shown here is derived from an EMBL/GenBank/DDBJ whole genome shotgun (WGS) entry which is preliminary data.</text>
</comment>
<dbReference type="Proteomes" id="UP001143362">
    <property type="component" value="Unassembled WGS sequence"/>
</dbReference>
<feature type="transmembrane region" description="Helical" evidence="1">
    <location>
        <begin position="21"/>
        <end position="45"/>
    </location>
</feature>
<evidence type="ECO:0000313" key="3">
    <source>
        <dbReference type="Proteomes" id="UP001143362"/>
    </source>
</evidence>
<accession>A0ABT3TM50</accession>